<keyword evidence="6 8" id="KW-1133">Transmembrane helix</keyword>
<evidence type="ECO:0000313" key="10">
    <source>
        <dbReference type="EMBL" id="GHO92640.1"/>
    </source>
</evidence>
<dbReference type="InterPro" id="IPR003342">
    <property type="entry name" value="ArnT-like_N"/>
</dbReference>
<keyword evidence="5 8" id="KW-0812">Transmembrane</keyword>
<organism evidence="10 11">
    <name type="scientific">Reticulibacter mediterranei</name>
    <dbReference type="NCBI Taxonomy" id="2778369"/>
    <lineage>
        <taxon>Bacteria</taxon>
        <taxon>Bacillati</taxon>
        <taxon>Chloroflexota</taxon>
        <taxon>Ktedonobacteria</taxon>
        <taxon>Ktedonobacterales</taxon>
        <taxon>Reticulibacteraceae</taxon>
        <taxon>Reticulibacter</taxon>
    </lineage>
</organism>
<feature type="domain" description="ArnT-like N-terminal" evidence="9">
    <location>
        <begin position="87"/>
        <end position="257"/>
    </location>
</feature>
<keyword evidence="3" id="KW-0328">Glycosyltransferase</keyword>
<comment type="caution">
    <text evidence="10">The sequence shown here is derived from an EMBL/GenBank/DDBJ whole genome shotgun (WGS) entry which is preliminary data.</text>
</comment>
<dbReference type="PANTHER" id="PTHR33908">
    <property type="entry name" value="MANNOSYLTRANSFERASE YKCB-RELATED"/>
    <property type="match status" value="1"/>
</dbReference>
<evidence type="ECO:0000313" key="11">
    <source>
        <dbReference type="Proteomes" id="UP000597444"/>
    </source>
</evidence>
<feature type="transmembrane region" description="Helical" evidence="8">
    <location>
        <begin position="74"/>
        <end position="97"/>
    </location>
</feature>
<evidence type="ECO:0000256" key="8">
    <source>
        <dbReference type="SAM" id="Phobius"/>
    </source>
</evidence>
<dbReference type="GO" id="GO:0016763">
    <property type="term" value="F:pentosyltransferase activity"/>
    <property type="evidence" value="ECO:0007669"/>
    <property type="project" value="TreeGrafter"/>
</dbReference>
<keyword evidence="7 8" id="KW-0472">Membrane</keyword>
<dbReference type="Proteomes" id="UP000597444">
    <property type="component" value="Unassembled WGS sequence"/>
</dbReference>
<dbReference type="GO" id="GO:0005886">
    <property type="term" value="C:plasma membrane"/>
    <property type="evidence" value="ECO:0007669"/>
    <property type="project" value="UniProtKB-SubCell"/>
</dbReference>
<keyword evidence="2" id="KW-1003">Cell membrane</keyword>
<feature type="transmembrane region" description="Helical" evidence="8">
    <location>
        <begin position="179"/>
        <end position="195"/>
    </location>
</feature>
<dbReference type="GO" id="GO:0006493">
    <property type="term" value="P:protein O-linked glycosylation"/>
    <property type="evidence" value="ECO:0007669"/>
    <property type="project" value="InterPro"/>
</dbReference>
<name>A0A8J3IKY0_9CHLR</name>
<dbReference type="GO" id="GO:0000030">
    <property type="term" value="F:mannosyltransferase activity"/>
    <property type="evidence" value="ECO:0007669"/>
    <property type="project" value="InterPro"/>
</dbReference>
<comment type="subcellular location">
    <subcellularLocation>
        <location evidence="1">Cell membrane</location>
        <topology evidence="1">Multi-pass membrane protein</topology>
    </subcellularLocation>
</comment>
<evidence type="ECO:0000256" key="2">
    <source>
        <dbReference type="ARBA" id="ARBA00022475"/>
    </source>
</evidence>
<dbReference type="EMBL" id="BNJK01000001">
    <property type="protein sequence ID" value="GHO92640.1"/>
    <property type="molecule type" value="Genomic_DNA"/>
</dbReference>
<feature type="transmembrane region" description="Helical" evidence="8">
    <location>
        <begin position="298"/>
        <end position="319"/>
    </location>
</feature>
<dbReference type="InterPro" id="IPR050297">
    <property type="entry name" value="LipidA_mod_glycosyltrf_83"/>
</dbReference>
<feature type="transmembrane region" description="Helical" evidence="8">
    <location>
        <begin position="350"/>
        <end position="369"/>
    </location>
</feature>
<feature type="transmembrane region" description="Helical" evidence="8">
    <location>
        <begin position="152"/>
        <end position="172"/>
    </location>
</feature>
<dbReference type="PANTHER" id="PTHR33908:SF11">
    <property type="entry name" value="MEMBRANE PROTEIN"/>
    <property type="match status" value="1"/>
</dbReference>
<keyword evidence="4" id="KW-0808">Transferase</keyword>
<proteinExistence type="predicted"/>
<dbReference type="RefSeq" id="WP_220203460.1">
    <property type="nucleotide sequence ID" value="NZ_BNJK01000001.1"/>
</dbReference>
<dbReference type="Pfam" id="PF02366">
    <property type="entry name" value="PMT"/>
    <property type="match status" value="1"/>
</dbReference>
<dbReference type="GO" id="GO:0009103">
    <property type="term" value="P:lipopolysaccharide biosynthetic process"/>
    <property type="evidence" value="ECO:0007669"/>
    <property type="project" value="UniProtKB-ARBA"/>
</dbReference>
<evidence type="ECO:0000256" key="7">
    <source>
        <dbReference type="ARBA" id="ARBA00023136"/>
    </source>
</evidence>
<protein>
    <recommendedName>
        <fullName evidence="9">ArnT-like N-terminal domain-containing protein</fullName>
    </recommendedName>
</protein>
<evidence type="ECO:0000256" key="4">
    <source>
        <dbReference type="ARBA" id="ARBA00022679"/>
    </source>
</evidence>
<feature type="transmembrane region" description="Helical" evidence="8">
    <location>
        <begin position="381"/>
        <end position="400"/>
    </location>
</feature>
<gene>
    <name evidence="10" type="ORF">KSF_026880</name>
</gene>
<feature type="transmembrane region" description="Helical" evidence="8">
    <location>
        <begin position="201"/>
        <end position="218"/>
    </location>
</feature>
<dbReference type="AlphaFoldDB" id="A0A8J3IKY0"/>
<feature type="transmembrane region" description="Helical" evidence="8">
    <location>
        <begin position="130"/>
        <end position="146"/>
    </location>
</feature>
<sequence>MATSAVVKDNQQPDLATRQGTGWQSLLTLLLALAFVGLSLWLRLRDLGLPFDRDSYDEGVYWQTLRALSASHPLYSATFYAQPPMFVLSIFPTYVLFGQTLWAARFGVVLLSLAGLLGAYIAGRVLAGRVGALAALLLLAVDPLYLAESQILQADASSVALSLLSVGLAYLWWEKPDGLLGLCTAILCAVTLALALFSKLLVVSTIVPVGLLLAAHLWRVLRQPGTTGQSRLARSRSLIAGVVAFLIATLLIFLPFLGSSHELWQGMVALHNVADAQSKSTQQSGLALLLPQRYNLNMLRPVLFSITGVAALYGTIAALLRRDWRILPLLAWLFVTLFVLLRQAPLFPHHLVALIPPLALLAVMGIAPLPGKLALNRQHLLTLTNGMTALALLLILVIAGPDLQASRTHLYQVRMTGAGLDATNQNVARDLQNVTTADQMVVTDAQFIAALAERNTPPDLVDTSSVRINAGSVTANQLIKGAGQSRVQAVLFYTGRINKLPAFYTWVTQHFRLAHNYGNGKELWIKV</sequence>
<feature type="transmembrane region" description="Helical" evidence="8">
    <location>
        <begin position="238"/>
        <end position="257"/>
    </location>
</feature>
<evidence type="ECO:0000256" key="5">
    <source>
        <dbReference type="ARBA" id="ARBA00022692"/>
    </source>
</evidence>
<feature type="transmembrane region" description="Helical" evidence="8">
    <location>
        <begin position="23"/>
        <end position="44"/>
    </location>
</feature>
<reference evidence="10" key="1">
    <citation type="submission" date="2020-10" db="EMBL/GenBank/DDBJ databases">
        <title>Taxonomic study of unclassified bacteria belonging to the class Ktedonobacteria.</title>
        <authorList>
            <person name="Yabe S."/>
            <person name="Wang C.M."/>
            <person name="Zheng Y."/>
            <person name="Sakai Y."/>
            <person name="Cavaletti L."/>
            <person name="Monciardini P."/>
            <person name="Donadio S."/>
        </authorList>
    </citation>
    <scope>NUCLEOTIDE SEQUENCE</scope>
    <source>
        <strain evidence="10">ID150040</strain>
    </source>
</reference>
<evidence type="ECO:0000259" key="9">
    <source>
        <dbReference type="Pfam" id="PF02366"/>
    </source>
</evidence>
<keyword evidence="11" id="KW-1185">Reference proteome</keyword>
<feature type="transmembrane region" description="Helical" evidence="8">
    <location>
        <begin position="103"/>
        <end position="123"/>
    </location>
</feature>
<evidence type="ECO:0000256" key="1">
    <source>
        <dbReference type="ARBA" id="ARBA00004651"/>
    </source>
</evidence>
<evidence type="ECO:0000256" key="3">
    <source>
        <dbReference type="ARBA" id="ARBA00022676"/>
    </source>
</evidence>
<accession>A0A8J3IKY0</accession>
<feature type="transmembrane region" description="Helical" evidence="8">
    <location>
        <begin position="326"/>
        <end position="344"/>
    </location>
</feature>
<evidence type="ECO:0000256" key="6">
    <source>
        <dbReference type="ARBA" id="ARBA00022989"/>
    </source>
</evidence>